<evidence type="ECO:0000313" key="2">
    <source>
        <dbReference type="EMBL" id="KAG5490157.1"/>
    </source>
</evidence>
<feature type="signal peptide" evidence="1">
    <location>
        <begin position="1"/>
        <end position="38"/>
    </location>
</feature>
<reference evidence="2 3" key="1">
    <citation type="submission" date="2021-02" db="EMBL/GenBank/DDBJ databases">
        <title>Porcisia hertigi Genome sequencing and assembly.</title>
        <authorList>
            <person name="Almutairi H."/>
            <person name="Gatherer D."/>
        </authorList>
    </citation>
    <scope>NUCLEOTIDE SEQUENCE [LARGE SCALE GENOMIC DNA]</scope>
    <source>
        <strain evidence="2 3">C119</strain>
    </source>
</reference>
<dbReference type="AlphaFoldDB" id="A0A836HPP6"/>
<keyword evidence="3" id="KW-1185">Reference proteome</keyword>
<gene>
    <name evidence="2" type="ORF">JKF63_00276</name>
</gene>
<keyword evidence="1" id="KW-0732">Signal</keyword>
<comment type="caution">
    <text evidence="2">The sequence shown here is derived from an EMBL/GenBank/DDBJ whole genome shotgun (WGS) entry which is preliminary data.</text>
</comment>
<dbReference type="GeneID" id="94286405"/>
<dbReference type="Proteomes" id="UP000674318">
    <property type="component" value="Unassembled WGS sequence"/>
</dbReference>
<evidence type="ECO:0000256" key="1">
    <source>
        <dbReference type="SAM" id="SignalP"/>
    </source>
</evidence>
<sequence>MALTLSILSRRGYVCSTGTLLLLLCVICLACITSFSDAASTEDSQITCSYCQERGYAYMCNVTMSSGICFTYSGEMTCSKEKGCACCRSVSAAGCTFCSMEAEWDAYDDSDDDI</sequence>
<organism evidence="2 3">
    <name type="scientific">Porcisia hertigi</name>
    <dbReference type="NCBI Taxonomy" id="2761500"/>
    <lineage>
        <taxon>Eukaryota</taxon>
        <taxon>Discoba</taxon>
        <taxon>Euglenozoa</taxon>
        <taxon>Kinetoplastea</taxon>
        <taxon>Metakinetoplastina</taxon>
        <taxon>Trypanosomatida</taxon>
        <taxon>Trypanosomatidae</taxon>
        <taxon>Leishmaniinae</taxon>
        <taxon>Porcisia</taxon>
    </lineage>
</organism>
<name>A0A836HPP6_9TRYP</name>
<proteinExistence type="predicted"/>
<dbReference type="EMBL" id="JAFJZO010000036">
    <property type="protein sequence ID" value="KAG5490157.1"/>
    <property type="molecule type" value="Genomic_DNA"/>
</dbReference>
<evidence type="ECO:0000313" key="3">
    <source>
        <dbReference type="Proteomes" id="UP000674318"/>
    </source>
</evidence>
<accession>A0A836HPP6</accession>
<dbReference type="KEGG" id="phet:94286405"/>
<feature type="chain" id="PRO_5032420025" evidence="1">
    <location>
        <begin position="39"/>
        <end position="114"/>
    </location>
</feature>
<protein>
    <submittedName>
        <fullName evidence="2">Uncharacterized protein</fullName>
    </submittedName>
</protein>
<dbReference type="RefSeq" id="XP_067752485.1">
    <property type="nucleotide sequence ID" value="XM_067896328.1"/>
</dbReference>
<dbReference type="OrthoDB" id="257199at2759"/>